<dbReference type="AlphaFoldDB" id="A0A1H9GXG6"/>
<dbReference type="RefSeq" id="WP_143067535.1">
    <property type="nucleotide sequence ID" value="NZ_CATKPM010000011.1"/>
</dbReference>
<reference evidence="4" key="2">
    <citation type="submission" date="2021-08" db="EMBL/GenBank/DDBJ databases">
        <authorList>
            <person name="Yaryura P.M."/>
            <person name="Bianco M.I."/>
            <person name="Morais C."/>
            <person name="Setubal J.C."/>
        </authorList>
    </citation>
    <scope>NUCLEOTIDE SEQUENCE</scope>
    <source>
        <strain evidence="4">AP1</strain>
    </source>
</reference>
<evidence type="ECO:0000313" key="3">
    <source>
        <dbReference type="EMBL" id="SEQ54769.1"/>
    </source>
</evidence>
<dbReference type="EMBL" id="CP083803">
    <property type="protein sequence ID" value="UXZ45952.1"/>
    <property type="molecule type" value="Genomic_DNA"/>
</dbReference>
<name>A0A1H9GXG6_9PSED</name>
<feature type="chain" id="PRO_5044559135" evidence="1">
    <location>
        <begin position="21"/>
        <end position="131"/>
    </location>
</feature>
<organism evidence="3 5">
    <name type="scientific">Pseudomonas soli</name>
    <dbReference type="NCBI Taxonomy" id="1306993"/>
    <lineage>
        <taxon>Bacteria</taxon>
        <taxon>Pseudomonadati</taxon>
        <taxon>Pseudomonadota</taxon>
        <taxon>Gammaproteobacteria</taxon>
        <taxon>Pseudomonadales</taxon>
        <taxon>Pseudomonadaceae</taxon>
        <taxon>Pseudomonas</taxon>
    </lineage>
</organism>
<evidence type="ECO:0000313" key="5">
    <source>
        <dbReference type="Proteomes" id="UP000199221"/>
    </source>
</evidence>
<protein>
    <submittedName>
        <fullName evidence="3">Uncharacterized protein</fullName>
    </submittedName>
</protein>
<keyword evidence="1" id="KW-0732">Signal</keyword>
<dbReference type="GeneID" id="93675159"/>
<keyword evidence="6" id="KW-1185">Reference proteome</keyword>
<dbReference type="Proteomes" id="UP000199221">
    <property type="component" value="Unassembled WGS sequence"/>
</dbReference>
<dbReference type="EMBL" id="JAZDQQ010000001">
    <property type="protein sequence ID" value="MEE1878949.1"/>
    <property type="molecule type" value="Genomic_DNA"/>
</dbReference>
<evidence type="ECO:0000313" key="6">
    <source>
        <dbReference type="Proteomes" id="UP001329505"/>
    </source>
</evidence>
<evidence type="ECO:0000313" key="2">
    <source>
        <dbReference type="EMBL" id="MEE1878949.1"/>
    </source>
</evidence>
<dbReference type="Proteomes" id="UP001209279">
    <property type="component" value="Chromosome"/>
</dbReference>
<dbReference type="EMBL" id="FOEQ01000003">
    <property type="protein sequence ID" value="SEQ54769.1"/>
    <property type="molecule type" value="Genomic_DNA"/>
</dbReference>
<reference evidence="3 5" key="1">
    <citation type="submission" date="2016-10" db="EMBL/GenBank/DDBJ databases">
        <authorList>
            <person name="de Groot N.N."/>
        </authorList>
    </citation>
    <scope>NUCLEOTIDE SEQUENCE [LARGE SCALE GENOMIC DNA]</scope>
    <source>
        <strain evidence="3 5">LMG 27941</strain>
    </source>
</reference>
<feature type="signal peptide" evidence="1">
    <location>
        <begin position="1"/>
        <end position="20"/>
    </location>
</feature>
<reference evidence="2 6" key="3">
    <citation type="submission" date="2024-01" db="EMBL/GenBank/DDBJ databases">
        <title>Unpublished Manusciprt.</title>
        <authorList>
            <person name="Duman M."/>
            <person name="Valdes E.G."/>
            <person name="Ajmi N."/>
            <person name="Altun S."/>
            <person name="Saticioglu I.B."/>
        </authorList>
    </citation>
    <scope>NUCLEOTIDE SEQUENCE [LARGE SCALE GENOMIC DNA]</scope>
    <source>
        <strain evidence="2 6">139P</strain>
    </source>
</reference>
<evidence type="ECO:0000313" key="4">
    <source>
        <dbReference type="EMBL" id="UXZ45952.1"/>
    </source>
</evidence>
<accession>A0A1H9GXG6</accession>
<proteinExistence type="predicted"/>
<sequence>MNVTRWLMLAVLGLAFQASAAGKDMIFTAHVGADGKVLRQWPEWISHVEREVQANYFTQYKLKLNPRIVHQAPGFCSVSSIDVSSYDRQMHGQAKVIGKPLVEHLSVMTQLVDMKSASADNSLEFLVLCVR</sequence>
<gene>
    <name evidence="4" type="ORF">K7K07_02895</name>
    <name evidence="3" type="ORF">SAMN05216230_10359</name>
    <name evidence="2" type="ORF">V0R55_02165</name>
</gene>
<evidence type="ECO:0000256" key="1">
    <source>
        <dbReference type="SAM" id="SignalP"/>
    </source>
</evidence>
<dbReference type="Proteomes" id="UP001329505">
    <property type="component" value="Unassembled WGS sequence"/>
</dbReference>